<reference evidence="4" key="1">
    <citation type="submission" date="2023-06" db="EMBL/GenBank/DDBJ databases">
        <title>Genome-scale phylogeny and comparative genomics of the fungal order Sordariales.</title>
        <authorList>
            <consortium name="Lawrence Berkeley National Laboratory"/>
            <person name="Hensen N."/>
            <person name="Bonometti L."/>
            <person name="Westerberg I."/>
            <person name="Brannstrom I.O."/>
            <person name="Guillou S."/>
            <person name="Cros-Aarteil S."/>
            <person name="Calhoun S."/>
            <person name="Haridas S."/>
            <person name="Kuo A."/>
            <person name="Mondo S."/>
            <person name="Pangilinan J."/>
            <person name="Riley R."/>
            <person name="Labutti K."/>
            <person name="Andreopoulos B."/>
            <person name="Lipzen A."/>
            <person name="Chen C."/>
            <person name="Yanf M."/>
            <person name="Daum C."/>
            <person name="Ng V."/>
            <person name="Clum A."/>
            <person name="Steindorff A."/>
            <person name="Ohm R."/>
            <person name="Martin F."/>
            <person name="Silar P."/>
            <person name="Natvig D."/>
            <person name="Lalanne C."/>
            <person name="Gautier V."/>
            <person name="Ament-Velasquez S.L."/>
            <person name="Kruys A."/>
            <person name="Hutchinson M.I."/>
            <person name="Powell A.J."/>
            <person name="Barry K."/>
            <person name="Miller A.N."/>
            <person name="Grigoriev I.V."/>
            <person name="Debuchy R."/>
            <person name="Gladieux P."/>
            <person name="Thoren M.H."/>
            <person name="Johannesson H."/>
        </authorList>
    </citation>
    <scope>NUCLEOTIDE SEQUENCE</scope>
    <source>
        <strain evidence="4">PSN4</strain>
    </source>
</reference>
<feature type="transmembrane region" description="Helical" evidence="2">
    <location>
        <begin position="126"/>
        <end position="144"/>
    </location>
</feature>
<comment type="caution">
    <text evidence="4">The sequence shown here is derived from an EMBL/GenBank/DDBJ whole genome shotgun (WGS) entry which is preliminary data.</text>
</comment>
<accession>A0AAJ0F1M0</accession>
<proteinExistence type="predicted"/>
<feature type="transmembrane region" description="Helical" evidence="2">
    <location>
        <begin position="193"/>
        <end position="215"/>
    </location>
</feature>
<dbReference type="PANTHER" id="PTHR33741">
    <property type="entry name" value="TRANSMEMBRANE PROTEIN DDB_G0269096-RELATED"/>
    <property type="match status" value="1"/>
</dbReference>
<evidence type="ECO:0000313" key="5">
    <source>
        <dbReference type="Proteomes" id="UP001239445"/>
    </source>
</evidence>
<evidence type="ECO:0000256" key="1">
    <source>
        <dbReference type="SAM" id="MobiDB-lite"/>
    </source>
</evidence>
<dbReference type="EMBL" id="MU839842">
    <property type="protein sequence ID" value="KAK1751376.1"/>
    <property type="molecule type" value="Genomic_DNA"/>
</dbReference>
<feature type="compositionally biased region" description="Basic and acidic residues" evidence="1">
    <location>
        <begin position="243"/>
        <end position="254"/>
    </location>
</feature>
<sequence length="324" mass="34982">MGPPPAAAPPGPPAGPFRWHWHLDIDRHLNPVLPPSALPRLPHPVAHFLGYRSHPSTTGPLGNLLVVFWAALGIFCSLSIIGAVGQQIPAFVSKGTPIIVGSFGAAAVLDFYAIESPLAQPRNAIFGQLLSTLTGVAICKLFALSPNFESVRWLGAALACALATAIMGLTNTVHPPAGATALMAVLDPDLSKLGWFLVAPVLLGGALMLSVALLINNIQRRFPYYWWSPEEMGGYWKARRRAHEHEKPSAKPERSPSNTDDGGSTIVRDAEASGDTEEGQSTTVEFVSDHQDTLVVSKNHVRIPRNMYLTFEEKLVLETLSQRL</sequence>
<protein>
    <submittedName>
        <fullName evidence="4">HPP family-domain-containing protein</fullName>
    </submittedName>
</protein>
<feature type="transmembrane region" description="Helical" evidence="2">
    <location>
        <begin position="96"/>
        <end position="114"/>
    </location>
</feature>
<evidence type="ECO:0000256" key="2">
    <source>
        <dbReference type="SAM" id="Phobius"/>
    </source>
</evidence>
<feature type="transmembrane region" description="Helical" evidence="2">
    <location>
        <begin position="151"/>
        <end position="173"/>
    </location>
</feature>
<keyword evidence="2" id="KW-1133">Transmembrane helix</keyword>
<dbReference type="PANTHER" id="PTHR33741:SF5">
    <property type="entry name" value="TRANSMEMBRANE PROTEIN DDB_G0269096-RELATED"/>
    <property type="match status" value="1"/>
</dbReference>
<dbReference type="InterPro" id="IPR058581">
    <property type="entry name" value="TM_HPP"/>
</dbReference>
<name>A0AAJ0F1M0_9PEZI</name>
<dbReference type="AlphaFoldDB" id="A0AAJ0F1M0"/>
<keyword evidence="2" id="KW-0812">Transmembrane</keyword>
<organism evidence="4 5">
    <name type="scientific">Echria macrotheca</name>
    <dbReference type="NCBI Taxonomy" id="438768"/>
    <lineage>
        <taxon>Eukaryota</taxon>
        <taxon>Fungi</taxon>
        <taxon>Dikarya</taxon>
        <taxon>Ascomycota</taxon>
        <taxon>Pezizomycotina</taxon>
        <taxon>Sordariomycetes</taxon>
        <taxon>Sordariomycetidae</taxon>
        <taxon>Sordariales</taxon>
        <taxon>Schizotheciaceae</taxon>
        <taxon>Echria</taxon>
    </lineage>
</organism>
<gene>
    <name evidence="4" type="ORF">QBC47DRAFT_391695</name>
</gene>
<dbReference type="Pfam" id="PF04982">
    <property type="entry name" value="TM_HPP"/>
    <property type="match status" value="1"/>
</dbReference>
<dbReference type="InterPro" id="IPR007065">
    <property type="entry name" value="HPP"/>
</dbReference>
<feature type="region of interest" description="Disordered" evidence="1">
    <location>
        <begin position="243"/>
        <end position="286"/>
    </location>
</feature>
<evidence type="ECO:0000313" key="4">
    <source>
        <dbReference type="EMBL" id="KAK1751376.1"/>
    </source>
</evidence>
<evidence type="ECO:0000259" key="3">
    <source>
        <dbReference type="Pfam" id="PF04982"/>
    </source>
</evidence>
<feature type="transmembrane region" description="Helical" evidence="2">
    <location>
        <begin position="61"/>
        <end position="84"/>
    </location>
</feature>
<keyword evidence="2" id="KW-0472">Membrane</keyword>
<dbReference type="Proteomes" id="UP001239445">
    <property type="component" value="Unassembled WGS sequence"/>
</dbReference>
<keyword evidence="5" id="KW-1185">Reference proteome</keyword>
<feature type="domain" description="HPP transmembrane region" evidence="3">
    <location>
        <begin position="63"/>
        <end position="223"/>
    </location>
</feature>